<proteinExistence type="inferred from homology"/>
<evidence type="ECO:0000259" key="7">
    <source>
        <dbReference type="PROSITE" id="PS50249"/>
    </source>
</evidence>
<dbReference type="InterPro" id="IPR037518">
    <property type="entry name" value="MPN"/>
</dbReference>
<reference evidence="10" key="1">
    <citation type="submission" date="2015-11" db="EMBL/GenBank/DDBJ databases">
        <title>De novo transcriptome assembly of four potential Pierce s Disease insect vectors from Arizona vineyards.</title>
        <authorList>
            <person name="Tassone E.E."/>
        </authorList>
    </citation>
    <scope>NUCLEOTIDE SEQUENCE</scope>
</reference>
<keyword evidence="3" id="KW-0238">DNA-binding</keyword>
<evidence type="ECO:0000259" key="9">
    <source>
        <dbReference type="PROSITE" id="PS51293"/>
    </source>
</evidence>
<feature type="compositionally biased region" description="Basic residues" evidence="6">
    <location>
        <begin position="547"/>
        <end position="559"/>
    </location>
</feature>
<feature type="region of interest" description="Disordered" evidence="6">
    <location>
        <begin position="518"/>
        <end position="559"/>
    </location>
</feature>
<evidence type="ECO:0000256" key="2">
    <source>
        <dbReference type="ARBA" id="ARBA00007194"/>
    </source>
</evidence>
<dbReference type="PROSITE" id="PS50934">
    <property type="entry name" value="SWIRM"/>
    <property type="match status" value="1"/>
</dbReference>
<feature type="compositionally biased region" description="Low complexity" evidence="6">
    <location>
        <begin position="530"/>
        <end position="539"/>
    </location>
</feature>
<feature type="compositionally biased region" description="Basic and acidic residues" evidence="6">
    <location>
        <begin position="198"/>
        <end position="212"/>
    </location>
</feature>
<dbReference type="Gene3D" id="1.10.10.60">
    <property type="entry name" value="Homeodomain-like"/>
    <property type="match status" value="1"/>
</dbReference>
<feature type="domain" description="SANT" evidence="9">
    <location>
        <begin position="76"/>
        <end position="115"/>
    </location>
</feature>
<dbReference type="SMART" id="SM00232">
    <property type="entry name" value="JAB_MPN"/>
    <property type="match status" value="1"/>
</dbReference>
<dbReference type="InterPro" id="IPR050242">
    <property type="entry name" value="JAMM_MPN+_peptidase_M67A"/>
</dbReference>
<dbReference type="SUPFAM" id="SSF46689">
    <property type="entry name" value="Homeodomain-like"/>
    <property type="match status" value="2"/>
</dbReference>
<evidence type="ECO:0000259" key="8">
    <source>
        <dbReference type="PROSITE" id="PS50934"/>
    </source>
</evidence>
<dbReference type="InterPro" id="IPR007526">
    <property type="entry name" value="SWIRM"/>
</dbReference>
<organism evidence="10">
    <name type="scientific">Graphocephala atropunctata</name>
    <dbReference type="NCBI Taxonomy" id="36148"/>
    <lineage>
        <taxon>Eukaryota</taxon>
        <taxon>Metazoa</taxon>
        <taxon>Ecdysozoa</taxon>
        <taxon>Arthropoda</taxon>
        <taxon>Hexapoda</taxon>
        <taxon>Insecta</taxon>
        <taxon>Pterygota</taxon>
        <taxon>Neoptera</taxon>
        <taxon>Paraneoptera</taxon>
        <taxon>Hemiptera</taxon>
        <taxon>Auchenorrhyncha</taxon>
        <taxon>Membracoidea</taxon>
        <taxon>Cicadellidae</taxon>
        <taxon>Cicadellinae</taxon>
        <taxon>Cicadellini</taxon>
        <taxon>Graphocephala</taxon>
    </lineage>
</organism>
<dbReference type="GO" id="GO:0005634">
    <property type="term" value="C:nucleus"/>
    <property type="evidence" value="ECO:0007669"/>
    <property type="project" value="UniProtKB-SubCell"/>
</dbReference>
<dbReference type="CDD" id="cd00167">
    <property type="entry name" value="SANT"/>
    <property type="match status" value="1"/>
</dbReference>
<dbReference type="InterPro" id="IPR001005">
    <property type="entry name" value="SANT/Myb"/>
</dbReference>
<feature type="compositionally biased region" description="Basic and acidic residues" evidence="6">
    <location>
        <begin position="518"/>
        <end position="529"/>
    </location>
</feature>
<dbReference type="PROSITE" id="PS50249">
    <property type="entry name" value="MPN"/>
    <property type="match status" value="1"/>
</dbReference>
<feature type="region of interest" description="Disordered" evidence="6">
    <location>
        <begin position="174"/>
        <end position="212"/>
    </location>
</feature>
<comment type="subcellular location">
    <subcellularLocation>
        <location evidence="1">Nucleus</location>
    </subcellularLocation>
</comment>
<dbReference type="AlphaFoldDB" id="A0A1B6KJW6"/>
<gene>
    <name evidence="10" type="ORF">g.27490</name>
</gene>
<keyword evidence="4" id="KW-0539">Nucleus</keyword>
<accession>A0A1B6KJW6</accession>
<protein>
    <recommendedName>
        <fullName evidence="5">Myb-like, SWIRM and MPN domain-containing protein 1</fullName>
    </recommendedName>
</protein>
<dbReference type="EMBL" id="GEBQ01028229">
    <property type="protein sequence ID" value="JAT11748.1"/>
    <property type="molecule type" value="Transcribed_RNA"/>
</dbReference>
<evidence type="ECO:0000256" key="5">
    <source>
        <dbReference type="ARBA" id="ARBA00032256"/>
    </source>
</evidence>
<evidence type="ECO:0000256" key="6">
    <source>
        <dbReference type="SAM" id="MobiDB-lite"/>
    </source>
</evidence>
<evidence type="ECO:0000256" key="3">
    <source>
        <dbReference type="ARBA" id="ARBA00023125"/>
    </source>
</evidence>
<evidence type="ECO:0000256" key="1">
    <source>
        <dbReference type="ARBA" id="ARBA00004123"/>
    </source>
</evidence>
<dbReference type="InterPro" id="IPR000555">
    <property type="entry name" value="JAMM/MPN+_dom"/>
</dbReference>
<dbReference type="InterPro" id="IPR009057">
    <property type="entry name" value="Homeodomain-like_sf"/>
</dbReference>
<sequence length="876" mass="98856">MEDDDEIDVLGEFNLESLLKKNEDQISSCYDGEHQLGLHCDSQWMLDATTQPCWYDNRSDPQTSFGGFSPESYDISTWTDKEKYLLEKGLELFGRSWSRLAQYIGTKDSGQVKSYVKAMGGGGTSRMSVSISSFGIDSMDFNVTELIHDMEIPASIEEVIAVVSTAQPTVVQPSTQREVYTHENSSSHRKVKARRKKNVGEPKRSHTKTRDAITKPKEIVQVYNAEEIKGVLTGNKEKDTIVLPNGEQVIRMRHGSSVSEGSDVDIDVDSDLDTRNEKLAEELSIKEELSVEEDPIKEEEINSTVHDTKKEQFNENICEISTIYDGTVGVFVDDIGKEVSVFTDEFVNESEEASCKVKKETQVFKGDLITPSGKVMTVIVDDMSNSYAVSPDCDTNPEQTVTSKYMTSIQERLDLVYQLPLPTQEAYIEPHLVTQEEELLHPEFFTRTHRGFSRYLKIRNYMIECWKNGKPTYVTKTSVRAGLKSCGDVNLMSRIHTYLERKGYINFGCEQCHYNTTDELRDQPDDRGVSLDSSSDSKSVPQDEKQRHRPHKRKLPLKRTIKVSTRNTNSQGMTSEKLGGGLGWKACKRKVNYPTHKGGYTLIHTESGEVLVQHSPEPNKIGTRGIKPIKLIHCKSYSGSNKAPYRVQMEVSALLLADVHSHLSPKCEVIGLLGGVYSTQSNVLNIINAVPCRTILSSNVHCDMCPVSQCESSELITSKGLSVVGWYHSHPNFDPSPSDTDVDTQSTLQSWFDETGKPFVGLIISPYFSVHNISSYRCCQVKMEKNGPVPYQLEVKVTSFRDNNMLSLRQSLEAAFKTLQKKEQIKNLNICKCLESVKFHLKKASPKVDEEKLFQVLHEIRDFFKRSVKPSLKDDR</sequence>
<dbReference type="Gene3D" id="1.10.10.10">
    <property type="entry name" value="Winged helix-like DNA-binding domain superfamily/Winged helix DNA-binding domain"/>
    <property type="match status" value="1"/>
</dbReference>
<evidence type="ECO:0000313" key="10">
    <source>
        <dbReference type="EMBL" id="JAT11748.1"/>
    </source>
</evidence>
<dbReference type="PANTHER" id="PTHR10410">
    <property type="entry name" value="EUKARYOTIC TRANSLATION INITIATION FACTOR 3 -RELATED"/>
    <property type="match status" value="1"/>
</dbReference>
<feature type="domain" description="SWIRM" evidence="8">
    <location>
        <begin position="419"/>
        <end position="516"/>
    </location>
</feature>
<dbReference type="GO" id="GO:0003677">
    <property type="term" value="F:DNA binding"/>
    <property type="evidence" value="ECO:0007669"/>
    <property type="project" value="UniProtKB-KW"/>
</dbReference>
<dbReference type="Pfam" id="PF00249">
    <property type="entry name" value="Myb_DNA-binding"/>
    <property type="match status" value="1"/>
</dbReference>
<dbReference type="SMART" id="SM00717">
    <property type="entry name" value="SANT"/>
    <property type="match status" value="1"/>
</dbReference>
<dbReference type="GO" id="GO:0008237">
    <property type="term" value="F:metallopeptidase activity"/>
    <property type="evidence" value="ECO:0007669"/>
    <property type="project" value="InterPro"/>
</dbReference>
<dbReference type="InterPro" id="IPR017884">
    <property type="entry name" value="SANT_dom"/>
</dbReference>
<dbReference type="Pfam" id="PF04433">
    <property type="entry name" value="SWIRM"/>
    <property type="match status" value="1"/>
</dbReference>
<feature type="domain" description="MPN" evidence="7">
    <location>
        <begin position="647"/>
        <end position="782"/>
    </location>
</feature>
<name>A0A1B6KJW6_9HEMI</name>
<feature type="compositionally biased region" description="Polar residues" evidence="6">
    <location>
        <begin position="174"/>
        <end position="184"/>
    </location>
</feature>
<dbReference type="Pfam" id="PF01398">
    <property type="entry name" value="JAB"/>
    <property type="match status" value="1"/>
</dbReference>
<dbReference type="Gene3D" id="3.40.140.10">
    <property type="entry name" value="Cytidine Deaminase, domain 2"/>
    <property type="match status" value="1"/>
</dbReference>
<dbReference type="InterPro" id="IPR036388">
    <property type="entry name" value="WH-like_DNA-bd_sf"/>
</dbReference>
<dbReference type="SUPFAM" id="SSF102712">
    <property type="entry name" value="JAB1/MPN domain"/>
    <property type="match status" value="1"/>
</dbReference>
<feature type="compositionally biased region" description="Basic residues" evidence="6">
    <location>
        <begin position="187"/>
        <end position="197"/>
    </location>
</feature>
<comment type="similarity">
    <text evidence="2">Belongs to the peptidase M67A family. MYSM1 subfamily.</text>
</comment>
<evidence type="ECO:0000256" key="4">
    <source>
        <dbReference type="ARBA" id="ARBA00023242"/>
    </source>
</evidence>
<dbReference type="PROSITE" id="PS51293">
    <property type="entry name" value="SANT"/>
    <property type="match status" value="1"/>
</dbReference>